<feature type="region of interest" description="Disordered" evidence="1">
    <location>
        <begin position="1"/>
        <end position="21"/>
    </location>
</feature>
<accession>A0A5B7FRT4</accession>
<comment type="caution">
    <text evidence="2">The sequence shown here is derived from an EMBL/GenBank/DDBJ whole genome shotgun (WGS) entry which is preliminary data.</text>
</comment>
<feature type="compositionally biased region" description="Acidic residues" evidence="1">
    <location>
        <begin position="45"/>
        <end position="56"/>
    </location>
</feature>
<keyword evidence="3" id="KW-1185">Reference proteome</keyword>
<organism evidence="2 3">
    <name type="scientific">Portunus trituberculatus</name>
    <name type="common">Swimming crab</name>
    <name type="synonym">Neptunus trituberculatus</name>
    <dbReference type="NCBI Taxonomy" id="210409"/>
    <lineage>
        <taxon>Eukaryota</taxon>
        <taxon>Metazoa</taxon>
        <taxon>Ecdysozoa</taxon>
        <taxon>Arthropoda</taxon>
        <taxon>Crustacea</taxon>
        <taxon>Multicrustacea</taxon>
        <taxon>Malacostraca</taxon>
        <taxon>Eumalacostraca</taxon>
        <taxon>Eucarida</taxon>
        <taxon>Decapoda</taxon>
        <taxon>Pleocyemata</taxon>
        <taxon>Brachyura</taxon>
        <taxon>Eubrachyura</taxon>
        <taxon>Portunoidea</taxon>
        <taxon>Portunidae</taxon>
        <taxon>Portuninae</taxon>
        <taxon>Portunus</taxon>
    </lineage>
</organism>
<dbReference type="Proteomes" id="UP000324222">
    <property type="component" value="Unassembled WGS sequence"/>
</dbReference>
<feature type="region of interest" description="Disordered" evidence="1">
    <location>
        <begin position="45"/>
        <end position="66"/>
    </location>
</feature>
<evidence type="ECO:0000313" key="2">
    <source>
        <dbReference type="EMBL" id="MPC48095.1"/>
    </source>
</evidence>
<gene>
    <name evidence="2" type="ORF">E2C01_041860</name>
</gene>
<dbReference type="AlphaFoldDB" id="A0A5B7FRT4"/>
<sequence>MSGTAEGYRDRGGREGQGIGWAAAGWKRKGKKSVRKSVVVVEWEKVEEEEEEEEEEKEKKATLHPPSSCSVLRAWLLTK</sequence>
<evidence type="ECO:0000256" key="1">
    <source>
        <dbReference type="SAM" id="MobiDB-lite"/>
    </source>
</evidence>
<reference evidence="2 3" key="1">
    <citation type="submission" date="2019-05" db="EMBL/GenBank/DDBJ databases">
        <title>Another draft genome of Portunus trituberculatus and its Hox gene families provides insights of decapod evolution.</title>
        <authorList>
            <person name="Jeong J.-H."/>
            <person name="Song I."/>
            <person name="Kim S."/>
            <person name="Choi T."/>
            <person name="Kim D."/>
            <person name="Ryu S."/>
            <person name="Kim W."/>
        </authorList>
    </citation>
    <scope>NUCLEOTIDE SEQUENCE [LARGE SCALE GENOMIC DNA]</scope>
    <source>
        <tissue evidence="2">Muscle</tissue>
    </source>
</reference>
<protein>
    <submittedName>
        <fullName evidence="2">Uncharacterized protein</fullName>
    </submittedName>
</protein>
<dbReference type="EMBL" id="VSRR010008104">
    <property type="protein sequence ID" value="MPC48095.1"/>
    <property type="molecule type" value="Genomic_DNA"/>
</dbReference>
<name>A0A5B7FRT4_PORTR</name>
<evidence type="ECO:0000313" key="3">
    <source>
        <dbReference type="Proteomes" id="UP000324222"/>
    </source>
</evidence>
<proteinExistence type="predicted"/>